<dbReference type="AlphaFoldDB" id="A0AA38ZVQ4"/>
<dbReference type="InterPro" id="IPR005707">
    <property type="entry name" value="Ribosomal_uS2_euk/arc"/>
</dbReference>
<dbReference type="GO" id="GO:0006412">
    <property type="term" value="P:translation"/>
    <property type="evidence" value="ECO:0007669"/>
    <property type="project" value="InterPro"/>
</dbReference>
<keyword evidence="3" id="KW-0732">Signal</keyword>
<reference evidence="4 5" key="1">
    <citation type="journal article" date="2023" name="BMC Biotechnol.">
        <title>Vitis rotundifolia cv Carlos genome sequencing.</title>
        <authorList>
            <person name="Huff M."/>
            <person name="Hulse-Kemp A."/>
            <person name="Scheffler B."/>
            <person name="Youngblood R."/>
            <person name="Simpson S."/>
            <person name="Babiker E."/>
            <person name="Staton M."/>
        </authorList>
    </citation>
    <scope>NUCLEOTIDE SEQUENCE [LARGE SCALE GENOMIC DNA]</scope>
    <source>
        <tissue evidence="4">Leaf</tissue>
    </source>
</reference>
<keyword evidence="2" id="KW-0687">Ribonucleoprotein</keyword>
<dbReference type="GO" id="GO:0003735">
    <property type="term" value="F:structural constituent of ribosome"/>
    <property type="evidence" value="ECO:0007669"/>
    <property type="project" value="InterPro"/>
</dbReference>
<gene>
    <name evidence="4" type="ORF">PVL29_010930</name>
</gene>
<dbReference type="InterPro" id="IPR023591">
    <property type="entry name" value="Ribosomal_uS2_flav_dom_sf"/>
</dbReference>
<dbReference type="PANTHER" id="PTHR11489">
    <property type="entry name" value="40S RIBOSOMAL PROTEIN SA"/>
    <property type="match status" value="1"/>
</dbReference>
<sequence length="217" mass="24481">MLCFVLAPLLFILCSQLPFGPSRRKVLSAWLFSSLMGQFLKLGCYYFITHGVAELLYPEMVTACLQQHSHSQRTKVGASLVDSEQMPTDLQFERLHLCSLWAGLFQDDSPNGECIAIENPKDILVLSARTHGQRTVLMSAQYTGTHAIAGKHIPRVLTNQLQISFNDPCLLILTDPQTRHQPLHIPLFFNFTHHNPLLSLLCHSFLAYSPYTLPTFT</sequence>
<feature type="signal peptide" evidence="3">
    <location>
        <begin position="1"/>
        <end position="16"/>
    </location>
</feature>
<feature type="chain" id="PRO_5041447782" evidence="3">
    <location>
        <begin position="17"/>
        <end position="217"/>
    </location>
</feature>
<dbReference type="Proteomes" id="UP001168098">
    <property type="component" value="Unassembled WGS sequence"/>
</dbReference>
<evidence type="ECO:0000313" key="4">
    <source>
        <dbReference type="EMBL" id="KAJ9695697.1"/>
    </source>
</evidence>
<accession>A0AA38ZVQ4</accession>
<evidence type="ECO:0000256" key="1">
    <source>
        <dbReference type="ARBA" id="ARBA00022980"/>
    </source>
</evidence>
<name>A0AA38ZVQ4_VITRO</name>
<keyword evidence="5" id="KW-1185">Reference proteome</keyword>
<evidence type="ECO:0000313" key="5">
    <source>
        <dbReference type="Proteomes" id="UP001168098"/>
    </source>
</evidence>
<organism evidence="4 5">
    <name type="scientific">Vitis rotundifolia</name>
    <name type="common">Muscadine grape</name>
    <dbReference type="NCBI Taxonomy" id="103349"/>
    <lineage>
        <taxon>Eukaryota</taxon>
        <taxon>Viridiplantae</taxon>
        <taxon>Streptophyta</taxon>
        <taxon>Embryophyta</taxon>
        <taxon>Tracheophyta</taxon>
        <taxon>Spermatophyta</taxon>
        <taxon>Magnoliopsida</taxon>
        <taxon>eudicotyledons</taxon>
        <taxon>Gunneridae</taxon>
        <taxon>Pentapetalae</taxon>
        <taxon>rosids</taxon>
        <taxon>Vitales</taxon>
        <taxon>Vitaceae</taxon>
        <taxon>Viteae</taxon>
        <taxon>Vitis</taxon>
    </lineage>
</organism>
<evidence type="ECO:0000256" key="3">
    <source>
        <dbReference type="SAM" id="SignalP"/>
    </source>
</evidence>
<evidence type="ECO:0000256" key="2">
    <source>
        <dbReference type="ARBA" id="ARBA00023274"/>
    </source>
</evidence>
<comment type="caution">
    <text evidence="4">The sequence shown here is derived from an EMBL/GenBank/DDBJ whole genome shotgun (WGS) entry which is preliminary data.</text>
</comment>
<dbReference type="GO" id="GO:0015935">
    <property type="term" value="C:small ribosomal subunit"/>
    <property type="evidence" value="ECO:0007669"/>
    <property type="project" value="InterPro"/>
</dbReference>
<keyword evidence="1" id="KW-0689">Ribosomal protein</keyword>
<dbReference type="EMBL" id="JARBHA010000008">
    <property type="protein sequence ID" value="KAJ9695697.1"/>
    <property type="molecule type" value="Genomic_DNA"/>
</dbReference>
<protein>
    <submittedName>
        <fullName evidence="4">Uncharacterized protein</fullName>
    </submittedName>
</protein>
<proteinExistence type="predicted"/>
<dbReference type="Gene3D" id="3.40.50.10490">
    <property type="entry name" value="Glucose-6-phosphate isomerase like protein, domain 1"/>
    <property type="match status" value="1"/>
</dbReference>
<dbReference type="SUPFAM" id="SSF52313">
    <property type="entry name" value="Ribosomal protein S2"/>
    <property type="match status" value="1"/>
</dbReference>